<protein>
    <submittedName>
        <fullName evidence="1">Uncharacterized protein</fullName>
    </submittedName>
</protein>
<sequence length="154" mass="17160">MGYGRCPQRYRVPGEIKSEDKRTAGGARGYYMNLGNRDGVVCMNELKVRLHNLNSPSHAKQGRREGKWGSGTNTLSGAGEGCWRSGARAAGRGPEGEGAQGEIFTSREFGSVFGRAEQNLNGLWNDWTTRFTCGYFRGFRTHFFFLPKRPPFIS</sequence>
<dbReference type="AlphaFoldDB" id="A0A4C1TX85"/>
<dbReference type="Proteomes" id="UP000299102">
    <property type="component" value="Unassembled WGS sequence"/>
</dbReference>
<accession>A0A4C1TX85</accession>
<comment type="caution">
    <text evidence="1">The sequence shown here is derived from an EMBL/GenBank/DDBJ whole genome shotgun (WGS) entry which is preliminary data.</text>
</comment>
<keyword evidence="2" id="KW-1185">Reference proteome</keyword>
<proteinExistence type="predicted"/>
<gene>
    <name evidence="1" type="ORF">EVAR_14443_1</name>
</gene>
<evidence type="ECO:0000313" key="2">
    <source>
        <dbReference type="Proteomes" id="UP000299102"/>
    </source>
</evidence>
<reference evidence="1 2" key="1">
    <citation type="journal article" date="2019" name="Commun. Biol.">
        <title>The bagworm genome reveals a unique fibroin gene that provides high tensile strength.</title>
        <authorList>
            <person name="Kono N."/>
            <person name="Nakamura H."/>
            <person name="Ohtoshi R."/>
            <person name="Tomita M."/>
            <person name="Numata K."/>
            <person name="Arakawa K."/>
        </authorList>
    </citation>
    <scope>NUCLEOTIDE SEQUENCE [LARGE SCALE GENOMIC DNA]</scope>
</reference>
<organism evidence="1 2">
    <name type="scientific">Eumeta variegata</name>
    <name type="common">Bagworm moth</name>
    <name type="synonym">Eumeta japonica</name>
    <dbReference type="NCBI Taxonomy" id="151549"/>
    <lineage>
        <taxon>Eukaryota</taxon>
        <taxon>Metazoa</taxon>
        <taxon>Ecdysozoa</taxon>
        <taxon>Arthropoda</taxon>
        <taxon>Hexapoda</taxon>
        <taxon>Insecta</taxon>
        <taxon>Pterygota</taxon>
        <taxon>Neoptera</taxon>
        <taxon>Endopterygota</taxon>
        <taxon>Lepidoptera</taxon>
        <taxon>Glossata</taxon>
        <taxon>Ditrysia</taxon>
        <taxon>Tineoidea</taxon>
        <taxon>Psychidae</taxon>
        <taxon>Oiketicinae</taxon>
        <taxon>Eumeta</taxon>
    </lineage>
</organism>
<evidence type="ECO:0000313" key="1">
    <source>
        <dbReference type="EMBL" id="GBP18673.1"/>
    </source>
</evidence>
<dbReference type="EMBL" id="BGZK01000099">
    <property type="protein sequence ID" value="GBP18673.1"/>
    <property type="molecule type" value="Genomic_DNA"/>
</dbReference>
<name>A0A4C1TX85_EUMVA</name>